<evidence type="ECO:0000313" key="2">
    <source>
        <dbReference type="EMBL" id="KAK6996248.1"/>
    </source>
</evidence>
<keyword evidence="3" id="KW-1185">Reference proteome</keyword>
<feature type="compositionally biased region" description="Basic and acidic residues" evidence="1">
    <location>
        <begin position="101"/>
        <end position="114"/>
    </location>
</feature>
<feature type="region of interest" description="Disordered" evidence="1">
    <location>
        <begin position="30"/>
        <end position="77"/>
    </location>
</feature>
<gene>
    <name evidence="2" type="ORF">R3P38DRAFT_2799967</name>
</gene>
<dbReference type="Proteomes" id="UP001362999">
    <property type="component" value="Unassembled WGS sequence"/>
</dbReference>
<proteinExistence type="predicted"/>
<evidence type="ECO:0000256" key="1">
    <source>
        <dbReference type="SAM" id="MobiDB-lite"/>
    </source>
</evidence>
<dbReference type="AlphaFoldDB" id="A0AAV9ZZ70"/>
<feature type="region of interest" description="Disordered" evidence="1">
    <location>
        <begin position="94"/>
        <end position="114"/>
    </location>
</feature>
<organism evidence="2 3">
    <name type="scientific">Favolaschia claudopus</name>
    <dbReference type="NCBI Taxonomy" id="2862362"/>
    <lineage>
        <taxon>Eukaryota</taxon>
        <taxon>Fungi</taxon>
        <taxon>Dikarya</taxon>
        <taxon>Basidiomycota</taxon>
        <taxon>Agaricomycotina</taxon>
        <taxon>Agaricomycetes</taxon>
        <taxon>Agaricomycetidae</taxon>
        <taxon>Agaricales</taxon>
        <taxon>Marasmiineae</taxon>
        <taxon>Mycenaceae</taxon>
        <taxon>Favolaschia</taxon>
    </lineage>
</organism>
<reference evidence="2 3" key="1">
    <citation type="journal article" date="2024" name="J Genomics">
        <title>Draft genome sequencing and assembly of Favolaschia claudopus CIRM-BRFM 2984 isolated from oak limbs.</title>
        <authorList>
            <person name="Navarro D."/>
            <person name="Drula E."/>
            <person name="Chaduli D."/>
            <person name="Cazenave R."/>
            <person name="Ahrendt S."/>
            <person name="Wang J."/>
            <person name="Lipzen A."/>
            <person name="Daum C."/>
            <person name="Barry K."/>
            <person name="Grigoriev I.V."/>
            <person name="Favel A."/>
            <person name="Rosso M.N."/>
            <person name="Martin F."/>
        </authorList>
    </citation>
    <scope>NUCLEOTIDE SEQUENCE [LARGE SCALE GENOMIC DNA]</scope>
    <source>
        <strain evidence="2 3">CIRM-BRFM 2984</strain>
    </source>
</reference>
<evidence type="ECO:0008006" key="4">
    <source>
        <dbReference type="Google" id="ProtNLM"/>
    </source>
</evidence>
<comment type="caution">
    <text evidence="2">The sequence shown here is derived from an EMBL/GenBank/DDBJ whole genome shotgun (WGS) entry which is preliminary data.</text>
</comment>
<name>A0AAV9ZZ70_9AGAR</name>
<evidence type="ECO:0000313" key="3">
    <source>
        <dbReference type="Proteomes" id="UP001362999"/>
    </source>
</evidence>
<protein>
    <recommendedName>
        <fullName evidence="4">4Fe-4S ferredoxin-type domain-containing protein</fullName>
    </recommendedName>
</protein>
<sequence length="174" mass="19686">MSKDMHTTMKINENWLRNRRKMFWPKHQQWGGEELADKHAQDSTTGGATQRGKLPARRTNEGGPNQRHEAASDSGSKIEWNHFTEKALNVAVPSAAFPGSEQRRRAQLEDKGGEKECDSCDAWCQQRCPAYGGEREAGIGPDVIGRNRLEIRMMKGKRGLHMGDGSNRQMRMHD</sequence>
<dbReference type="EMBL" id="JAWWNJ010000098">
    <property type="protein sequence ID" value="KAK6996248.1"/>
    <property type="molecule type" value="Genomic_DNA"/>
</dbReference>
<accession>A0AAV9ZZ70</accession>